<name>A0A4U7N0S5_9RHOB</name>
<dbReference type="EMBL" id="SULI01000015">
    <property type="protein sequence ID" value="TKZ19210.1"/>
    <property type="molecule type" value="Genomic_DNA"/>
</dbReference>
<protein>
    <submittedName>
        <fullName evidence="7">ABC transporter ATP-binding protein</fullName>
    </submittedName>
</protein>
<dbReference type="RefSeq" id="WP_138016698.1">
    <property type="nucleotide sequence ID" value="NZ_SULI01000015.1"/>
</dbReference>
<evidence type="ECO:0000256" key="5">
    <source>
        <dbReference type="SAM" id="Phobius"/>
    </source>
</evidence>
<dbReference type="Pfam" id="PF00664">
    <property type="entry name" value="ABC_membrane"/>
    <property type="match status" value="1"/>
</dbReference>
<evidence type="ECO:0000259" key="6">
    <source>
        <dbReference type="PROSITE" id="PS50929"/>
    </source>
</evidence>
<evidence type="ECO:0000313" key="7">
    <source>
        <dbReference type="EMBL" id="TKZ19210.1"/>
    </source>
</evidence>
<dbReference type="PROSITE" id="PS50929">
    <property type="entry name" value="ABC_TM1F"/>
    <property type="match status" value="1"/>
</dbReference>
<accession>A0A4U7N0S5</accession>
<dbReference type="AlphaFoldDB" id="A0A4U7N0S5"/>
<dbReference type="Proteomes" id="UP000306575">
    <property type="component" value="Unassembled WGS sequence"/>
</dbReference>
<evidence type="ECO:0000256" key="4">
    <source>
        <dbReference type="ARBA" id="ARBA00023136"/>
    </source>
</evidence>
<dbReference type="GO" id="GO:0005524">
    <property type="term" value="F:ATP binding"/>
    <property type="evidence" value="ECO:0007669"/>
    <property type="project" value="UniProtKB-KW"/>
</dbReference>
<organism evidence="7 8">
    <name type="scientific">Shimia litoralis</name>
    <dbReference type="NCBI Taxonomy" id="420403"/>
    <lineage>
        <taxon>Bacteria</taxon>
        <taxon>Pseudomonadati</taxon>
        <taxon>Pseudomonadota</taxon>
        <taxon>Alphaproteobacteria</taxon>
        <taxon>Rhodobacterales</taxon>
        <taxon>Roseobacteraceae</taxon>
    </lineage>
</organism>
<evidence type="ECO:0000256" key="1">
    <source>
        <dbReference type="ARBA" id="ARBA00004651"/>
    </source>
</evidence>
<dbReference type="SUPFAM" id="SSF90123">
    <property type="entry name" value="ABC transporter transmembrane region"/>
    <property type="match status" value="1"/>
</dbReference>
<keyword evidence="3 5" id="KW-1133">Transmembrane helix</keyword>
<sequence>MFQLYSAIWRASGKRQIVLIVLSLLIAVLAAVPLNFQKDIINGLTDGGMDRAALVWMCVGMMATILISLALKWVMGYRANLLGEDIIRLLRRLVLRDAAEKVAHDPSYAGTSATMISAEAEELGKFTGSAFSEPVMQVGTLISVIGFIASTQPRLGLIAIAMILPQVFVVLLTQAKINGLISERVHILRRANRQMSSEDAVALEGEVHQAFDDIYAARRSIFRWKLSTKFILSSLNGAGTVAVLLLGGSLVIEGRTDVGTIVAAVMGLQRLQAPTAFLIAFYREVSATRVKFELLRDAGIMDASGQTR</sequence>
<gene>
    <name evidence="7" type="ORF">FAP39_12280</name>
</gene>
<keyword evidence="7" id="KW-0547">Nucleotide-binding</keyword>
<dbReference type="InterPro" id="IPR036640">
    <property type="entry name" value="ABC1_TM_sf"/>
</dbReference>
<dbReference type="GO" id="GO:0005886">
    <property type="term" value="C:plasma membrane"/>
    <property type="evidence" value="ECO:0007669"/>
    <property type="project" value="UniProtKB-SubCell"/>
</dbReference>
<feature type="transmembrane region" description="Helical" evidence="5">
    <location>
        <begin position="54"/>
        <end position="74"/>
    </location>
</feature>
<proteinExistence type="predicted"/>
<keyword evidence="4 5" id="KW-0472">Membrane</keyword>
<feature type="transmembrane region" description="Helical" evidence="5">
    <location>
        <begin position="155"/>
        <end position="173"/>
    </location>
</feature>
<evidence type="ECO:0000313" key="8">
    <source>
        <dbReference type="Proteomes" id="UP000306575"/>
    </source>
</evidence>
<dbReference type="OrthoDB" id="9760920at2"/>
<reference evidence="7 8" key="1">
    <citation type="submission" date="2019-04" db="EMBL/GenBank/DDBJ databases">
        <title>Genome sequence of Pelagicola litoralis CL-ES2.</title>
        <authorList>
            <person name="Cao J."/>
        </authorList>
    </citation>
    <scope>NUCLEOTIDE SEQUENCE [LARGE SCALE GENOMIC DNA]</scope>
    <source>
        <strain evidence="7 8">CL-ES2</strain>
    </source>
</reference>
<evidence type="ECO:0000256" key="3">
    <source>
        <dbReference type="ARBA" id="ARBA00022989"/>
    </source>
</evidence>
<feature type="domain" description="ABC transmembrane type-1" evidence="6">
    <location>
        <begin position="17"/>
        <end position="287"/>
    </location>
</feature>
<dbReference type="GO" id="GO:0140359">
    <property type="term" value="F:ABC-type transporter activity"/>
    <property type="evidence" value="ECO:0007669"/>
    <property type="project" value="InterPro"/>
</dbReference>
<comment type="subcellular location">
    <subcellularLocation>
        <location evidence="1">Cell membrane</location>
        <topology evidence="1">Multi-pass membrane protein</topology>
    </subcellularLocation>
</comment>
<dbReference type="Gene3D" id="1.20.1560.10">
    <property type="entry name" value="ABC transporter type 1, transmembrane domain"/>
    <property type="match status" value="1"/>
</dbReference>
<dbReference type="InterPro" id="IPR011527">
    <property type="entry name" value="ABC1_TM_dom"/>
</dbReference>
<evidence type="ECO:0000256" key="2">
    <source>
        <dbReference type="ARBA" id="ARBA00022692"/>
    </source>
</evidence>
<comment type="caution">
    <text evidence="7">The sequence shown here is derived from an EMBL/GenBank/DDBJ whole genome shotgun (WGS) entry which is preliminary data.</text>
</comment>
<keyword evidence="7" id="KW-0067">ATP-binding</keyword>
<keyword evidence="2 5" id="KW-0812">Transmembrane</keyword>
<feature type="transmembrane region" description="Helical" evidence="5">
    <location>
        <begin position="230"/>
        <end position="252"/>
    </location>
</feature>
<keyword evidence="8" id="KW-1185">Reference proteome</keyword>